<evidence type="ECO:0000313" key="3">
    <source>
        <dbReference type="Proteomes" id="UP000218231"/>
    </source>
</evidence>
<dbReference type="EMBL" id="LIAE01006131">
    <property type="protein sequence ID" value="PAV92595.1"/>
    <property type="molecule type" value="Genomic_DNA"/>
</dbReference>
<proteinExistence type="predicted"/>
<protein>
    <submittedName>
        <fullName evidence="2">Uncharacterized protein</fullName>
    </submittedName>
</protein>
<organism evidence="2 3">
    <name type="scientific">Diploscapter pachys</name>
    <dbReference type="NCBI Taxonomy" id="2018661"/>
    <lineage>
        <taxon>Eukaryota</taxon>
        <taxon>Metazoa</taxon>
        <taxon>Ecdysozoa</taxon>
        <taxon>Nematoda</taxon>
        <taxon>Chromadorea</taxon>
        <taxon>Rhabditida</taxon>
        <taxon>Rhabditina</taxon>
        <taxon>Rhabditomorpha</taxon>
        <taxon>Rhabditoidea</taxon>
        <taxon>Rhabditidae</taxon>
        <taxon>Diploscapter</taxon>
    </lineage>
</organism>
<feature type="compositionally biased region" description="Polar residues" evidence="1">
    <location>
        <begin position="1"/>
        <end position="14"/>
    </location>
</feature>
<evidence type="ECO:0000313" key="2">
    <source>
        <dbReference type="EMBL" id="PAV92595.1"/>
    </source>
</evidence>
<comment type="caution">
    <text evidence="2">The sequence shown here is derived from an EMBL/GenBank/DDBJ whole genome shotgun (WGS) entry which is preliminary data.</text>
</comment>
<keyword evidence="3" id="KW-1185">Reference proteome</keyword>
<accession>A0A2A2M2S7</accession>
<reference evidence="2 3" key="1">
    <citation type="journal article" date="2017" name="Curr. Biol.">
        <title>Genome architecture and evolution of a unichromosomal asexual nematode.</title>
        <authorList>
            <person name="Fradin H."/>
            <person name="Zegar C."/>
            <person name="Gutwein M."/>
            <person name="Lucas J."/>
            <person name="Kovtun M."/>
            <person name="Corcoran D."/>
            <person name="Baugh L.R."/>
            <person name="Kiontke K."/>
            <person name="Gunsalus K."/>
            <person name="Fitch D.H."/>
            <person name="Piano F."/>
        </authorList>
    </citation>
    <scope>NUCLEOTIDE SEQUENCE [LARGE SCALE GENOMIC DNA]</scope>
    <source>
        <strain evidence="2">PF1309</strain>
    </source>
</reference>
<sequence>MPQAATLSNPSTEIGPTAYPTHRVTPDLVRGPPRRTGTASASNSPLAAEQTPEQRSKRRPPQNPQSTLSVSPLQIPRNAAHSRASSAGVYTAPFTMLARNRFARSADIGWLAI</sequence>
<feature type="region of interest" description="Disordered" evidence="1">
    <location>
        <begin position="1"/>
        <end position="91"/>
    </location>
</feature>
<name>A0A2A2M2S7_9BILA</name>
<gene>
    <name evidence="2" type="ORF">WR25_16751</name>
</gene>
<dbReference type="AlphaFoldDB" id="A0A2A2M2S7"/>
<dbReference type="Proteomes" id="UP000218231">
    <property type="component" value="Unassembled WGS sequence"/>
</dbReference>
<evidence type="ECO:0000256" key="1">
    <source>
        <dbReference type="SAM" id="MobiDB-lite"/>
    </source>
</evidence>